<dbReference type="Gene3D" id="2.10.90.10">
    <property type="entry name" value="Cystine-knot cytokines"/>
    <property type="match status" value="1"/>
</dbReference>
<proteinExistence type="inferred from homology"/>
<keyword evidence="4" id="KW-1015">Disulfide bond</keyword>
<keyword evidence="5" id="KW-0732">Signal</keyword>
<dbReference type="OrthoDB" id="10006958at2759"/>
<evidence type="ECO:0000256" key="3">
    <source>
        <dbReference type="ARBA" id="ARBA00022525"/>
    </source>
</evidence>
<organism evidence="7 8">
    <name type="scientific">Amphibalanus amphitrite</name>
    <name type="common">Striped barnacle</name>
    <name type="synonym">Balanus amphitrite</name>
    <dbReference type="NCBI Taxonomy" id="1232801"/>
    <lineage>
        <taxon>Eukaryota</taxon>
        <taxon>Metazoa</taxon>
        <taxon>Ecdysozoa</taxon>
        <taxon>Arthropoda</taxon>
        <taxon>Crustacea</taxon>
        <taxon>Multicrustacea</taxon>
        <taxon>Cirripedia</taxon>
        <taxon>Thoracica</taxon>
        <taxon>Thoracicalcarea</taxon>
        <taxon>Balanomorpha</taxon>
        <taxon>Balanoidea</taxon>
        <taxon>Balanidae</taxon>
        <taxon>Amphibalaninae</taxon>
        <taxon>Amphibalanus</taxon>
    </lineage>
</organism>
<evidence type="ECO:0000256" key="4">
    <source>
        <dbReference type="ARBA" id="ARBA00023157"/>
    </source>
</evidence>
<feature type="chain" id="PRO_5025361651" evidence="5">
    <location>
        <begin position="29"/>
        <end position="146"/>
    </location>
</feature>
<comment type="subcellular location">
    <subcellularLocation>
        <location evidence="1">Secreted</location>
    </subcellularLocation>
</comment>
<dbReference type="PANTHER" id="PTHR11515">
    <property type="entry name" value="GLYCOPROTEIN HORMONE BETA CHAIN"/>
    <property type="match status" value="1"/>
</dbReference>
<dbReference type="AlphaFoldDB" id="A0A6A4VXG0"/>
<dbReference type="EMBL" id="VIIS01001573">
    <property type="protein sequence ID" value="KAF0296284.1"/>
    <property type="molecule type" value="Genomic_DNA"/>
</dbReference>
<reference evidence="7 8" key="1">
    <citation type="submission" date="2019-07" db="EMBL/GenBank/DDBJ databases">
        <title>Draft genome assembly of a fouling barnacle, Amphibalanus amphitrite (Darwin, 1854): The first reference genome for Thecostraca.</title>
        <authorList>
            <person name="Kim W."/>
        </authorList>
    </citation>
    <scope>NUCLEOTIDE SEQUENCE [LARGE SCALE GENOMIC DNA]</scope>
    <source>
        <strain evidence="7">SNU_AA5</strain>
        <tissue evidence="7">Soma without cirri and trophi</tissue>
    </source>
</reference>
<comment type="caution">
    <text evidence="7">The sequence shown here is derived from an EMBL/GenBank/DDBJ whole genome shotgun (WGS) entry which is preliminary data.</text>
</comment>
<dbReference type="GO" id="GO:0005737">
    <property type="term" value="C:cytoplasm"/>
    <property type="evidence" value="ECO:0007669"/>
    <property type="project" value="TreeGrafter"/>
</dbReference>
<keyword evidence="3" id="KW-0964">Secreted</keyword>
<dbReference type="GO" id="GO:0007186">
    <property type="term" value="P:G protein-coupled receptor signaling pathway"/>
    <property type="evidence" value="ECO:0007669"/>
    <property type="project" value="TreeGrafter"/>
</dbReference>
<dbReference type="InterPro" id="IPR029034">
    <property type="entry name" value="Cystine-knot_cytokine"/>
</dbReference>
<dbReference type="Pfam" id="PF00007">
    <property type="entry name" value="Cys_knot"/>
    <property type="match status" value="1"/>
</dbReference>
<dbReference type="GO" id="GO:0005615">
    <property type="term" value="C:extracellular space"/>
    <property type="evidence" value="ECO:0007669"/>
    <property type="project" value="TreeGrafter"/>
</dbReference>
<dbReference type="Proteomes" id="UP000440578">
    <property type="component" value="Unassembled WGS sequence"/>
</dbReference>
<feature type="signal peptide" evidence="5">
    <location>
        <begin position="1"/>
        <end position="28"/>
    </location>
</feature>
<name>A0A6A4VXG0_AMPAM</name>
<evidence type="ECO:0000259" key="6">
    <source>
        <dbReference type="Pfam" id="PF00007"/>
    </source>
</evidence>
<dbReference type="InterPro" id="IPR001545">
    <property type="entry name" value="Gonadotropin_bsu"/>
</dbReference>
<sequence>MAGGGLLQLLLPLLLLHLLAAGVGPAAGCEPRLDRPMHVLRRDPAGLACWGTVRAVTCWGHCQSHEVPDWRFPYRRSYHPVCMHGTVQLRTVTLPHCQPGAAAGTDRHTFLDAVSCGCAPCRGAVASCEGVRYRGTRRRSAPQPAP</sequence>
<evidence type="ECO:0000256" key="1">
    <source>
        <dbReference type="ARBA" id="ARBA00004613"/>
    </source>
</evidence>
<dbReference type="InterPro" id="IPR006208">
    <property type="entry name" value="Glyco_hormone_CN"/>
</dbReference>
<dbReference type="SUPFAM" id="SSF57501">
    <property type="entry name" value="Cystine-knot cytokines"/>
    <property type="match status" value="1"/>
</dbReference>
<comment type="similarity">
    <text evidence="2">Belongs to the glycoprotein hormones subunit beta family.</text>
</comment>
<evidence type="ECO:0000313" key="7">
    <source>
        <dbReference type="EMBL" id="KAF0296284.1"/>
    </source>
</evidence>
<accession>A0A6A4VXG0</accession>
<evidence type="ECO:0000256" key="2">
    <source>
        <dbReference type="ARBA" id="ARBA00006552"/>
    </source>
</evidence>
<gene>
    <name evidence="7" type="primary">CTHB5_0</name>
    <name evidence="7" type="ORF">FJT64_006216</name>
</gene>
<evidence type="ECO:0000313" key="8">
    <source>
        <dbReference type="Proteomes" id="UP000440578"/>
    </source>
</evidence>
<evidence type="ECO:0000256" key="5">
    <source>
        <dbReference type="SAM" id="SignalP"/>
    </source>
</evidence>
<dbReference type="GO" id="GO:0005179">
    <property type="term" value="F:hormone activity"/>
    <property type="evidence" value="ECO:0007669"/>
    <property type="project" value="InterPro"/>
</dbReference>
<dbReference type="CDD" id="cd00069">
    <property type="entry name" value="GHB_like"/>
    <property type="match status" value="1"/>
</dbReference>
<dbReference type="PANTHER" id="PTHR11515:SF13">
    <property type="entry name" value="GLYCOPROTEIN HORMONE BETA 5, ISOFORM A"/>
    <property type="match status" value="1"/>
</dbReference>
<keyword evidence="8" id="KW-1185">Reference proteome</keyword>
<protein>
    <submittedName>
        <fullName evidence="7">Thyrostimulin beta-5 subunit</fullName>
    </submittedName>
</protein>
<feature type="domain" description="Glycoprotein hormone subunit beta" evidence="6">
    <location>
        <begin position="51"/>
        <end position="132"/>
    </location>
</feature>